<name>A0ABP7IV23_9ACTN</name>
<reference evidence="3" key="1">
    <citation type="journal article" date="2019" name="Int. J. Syst. Evol. Microbiol.">
        <title>The Global Catalogue of Microorganisms (GCM) 10K type strain sequencing project: providing services to taxonomists for standard genome sequencing and annotation.</title>
        <authorList>
            <consortium name="The Broad Institute Genomics Platform"/>
            <consortium name="The Broad Institute Genome Sequencing Center for Infectious Disease"/>
            <person name="Wu L."/>
            <person name="Ma J."/>
        </authorList>
    </citation>
    <scope>NUCLEOTIDE SEQUENCE [LARGE SCALE GENOMIC DNA]</scope>
    <source>
        <strain evidence="3">JCM 16908</strain>
    </source>
</reference>
<proteinExistence type="predicted"/>
<evidence type="ECO:0000313" key="3">
    <source>
        <dbReference type="Proteomes" id="UP001500888"/>
    </source>
</evidence>
<protein>
    <submittedName>
        <fullName evidence="2">Uncharacterized protein</fullName>
    </submittedName>
</protein>
<sequence>MGRERRWPIAIACMVLLTACGGGQTRTPAAQAPTRSPATPSTAPSDGPSPSGTPASGTTGEVAASSGWKPVPGADLEGDAALLDIAATGPSDAWAVGYKESAEDREGTPALQHWDGSRWTQTAVNPSKVWHLVGVSAAGPDDVWIVGNGQSPYAARWNGGRWTEMQPFGAADDYFLSDVATNKGHAWLVGRNSSQGMITEWTGKGFRNALHADGYFTAVTAKPGHVWAVGADALTSDGRPGMPMVWHGSAVSGPDIQSWERGQTPEIPGGVLRRVWMITPSDVWAVGSVSSSGDTTEVPLVLHWNGASWQKIEVPASRGRLDGVTAFGADDVWISGVDADHSRQVLFLHFDGQKWTRSYGPAFRATEEDQQYPESDDVGKTGIARVPGTSRLWAVGSVGWGDDEDDFILRHG</sequence>
<dbReference type="EMBL" id="BAAAZR010000020">
    <property type="protein sequence ID" value="GAA3826970.1"/>
    <property type="molecule type" value="Genomic_DNA"/>
</dbReference>
<evidence type="ECO:0000256" key="1">
    <source>
        <dbReference type="SAM" id="MobiDB-lite"/>
    </source>
</evidence>
<feature type="compositionally biased region" description="Low complexity" evidence="1">
    <location>
        <begin position="25"/>
        <end position="60"/>
    </location>
</feature>
<feature type="region of interest" description="Disordered" evidence="1">
    <location>
        <begin position="25"/>
        <end position="71"/>
    </location>
</feature>
<gene>
    <name evidence="2" type="ORF">GCM10022226_54780</name>
</gene>
<comment type="caution">
    <text evidence="2">The sequence shown here is derived from an EMBL/GenBank/DDBJ whole genome shotgun (WGS) entry which is preliminary data.</text>
</comment>
<accession>A0ABP7IV23</accession>
<keyword evidence="3" id="KW-1185">Reference proteome</keyword>
<dbReference type="Proteomes" id="UP001500888">
    <property type="component" value="Unassembled WGS sequence"/>
</dbReference>
<organism evidence="2 3">
    <name type="scientific">Sphaerisporangium flaviroseum</name>
    <dbReference type="NCBI Taxonomy" id="509199"/>
    <lineage>
        <taxon>Bacteria</taxon>
        <taxon>Bacillati</taxon>
        <taxon>Actinomycetota</taxon>
        <taxon>Actinomycetes</taxon>
        <taxon>Streptosporangiales</taxon>
        <taxon>Streptosporangiaceae</taxon>
        <taxon>Sphaerisporangium</taxon>
    </lineage>
</organism>
<dbReference type="PROSITE" id="PS51257">
    <property type="entry name" value="PROKAR_LIPOPROTEIN"/>
    <property type="match status" value="1"/>
</dbReference>
<evidence type="ECO:0000313" key="2">
    <source>
        <dbReference type="EMBL" id="GAA3826970.1"/>
    </source>
</evidence>